<dbReference type="InterPro" id="IPR001296">
    <property type="entry name" value="Glyco_trans_1"/>
</dbReference>
<dbReference type="Proteomes" id="UP000054683">
    <property type="component" value="Unassembled WGS sequence"/>
</dbReference>
<evidence type="ECO:0000259" key="3">
    <source>
        <dbReference type="Pfam" id="PF13439"/>
    </source>
</evidence>
<organism evidence="4 5">
    <name type="scientific">Caballeronia udeis</name>
    <dbReference type="NCBI Taxonomy" id="1232866"/>
    <lineage>
        <taxon>Bacteria</taxon>
        <taxon>Pseudomonadati</taxon>
        <taxon>Pseudomonadota</taxon>
        <taxon>Betaproteobacteria</taxon>
        <taxon>Burkholderiales</taxon>
        <taxon>Burkholderiaceae</taxon>
        <taxon>Caballeronia</taxon>
    </lineage>
</organism>
<evidence type="ECO:0000313" key="5">
    <source>
        <dbReference type="Proteomes" id="UP000054683"/>
    </source>
</evidence>
<dbReference type="Pfam" id="PF13439">
    <property type="entry name" value="Glyco_transf_4"/>
    <property type="match status" value="1"/>
</dbReference>
<dbReference type="AlphaFoldDB" id="A0A158FU73"/>
<evidence type="ECO:0000256" key="1">
    <source>
        <dbReference type="SAM" id="MobiDB-lite"/>
    </source>
</evidence>
<dbReference type="Gene3D" id="3.40.50.2000">
    <property type="entry name" value="Glycogen Phosphorylase B"/>
    <property type="match status" value="2"/>
</dbReference>
<protein>
    <submittedName>
        <fullName evidence="4">Group 1 family glycosyl transferase</fullName>
    </submittedName>
</protein>
<feature type="region of interest" description="Disordered" evidence="1">
    <location>
        <begin position="1"/>
        <end position="23"/>
    </location>
</feature>
<feature type="domain" description="Glycosyl transferase family 1" evidence="2">
    <location>
        <begin position="208"/>
        <end position="359"/>
    </location>
</feature>
<evidence type="ECO:0000259" key="2">
    <source>
        <dbReference type="Pfam" id="PF00534"/>
    </source>
</evidence>
<sequence>MNERAVTGSHQQEERRAPAPQAPLNLEPDLVMKIVHLATHAQCIGNGTVNAMVDLACMQARAGHDVAVASSGGAFEPLLRRHGVTHALLQQSRQPWRVPAMIAGFGRLIERFNPDVVHAHMMTGALISRFGSMRRRFALVTTVHHDIQKSASLMRFGDRVIVVSHAVGDAMLERGVMADTLSVVMSGTMGSPRFTGRQMPRPLHLQHPNVVCVSAMFERNGIADLLLAFAHVLKTQDAQLYLVGDGPDRGLMEGRVEQLGIAKHVQFTGFVAYPRAYLAEADVFVFAAHQAPGPLVISEAREAGCAIVATKVGGVPEMLENGTAGVLVAPQEPMQLAAKVGWLLMDSPVRAQYAARAKRDLERFSVQRVCAEHLAVYEQAISQREERQSRPSTRGAPVA</sequence>
<feature type="domain" description="Glycosyltransferase subfamily 4-like N-terminal" evidence="3">
    <location>
        <begin position="46"/>
        <end position="184"/>
    </location>
</feature>
<dbReference type="EMBL" id="FCOK02000007">
    <property type="protein sequence ID" value="SAL23375.1"/>
    <property type="molecule type" value="Genomic_DNA"/>
</dbReference>
<dbReference type="InterPro" id="IPR028098">
    <property type="entry name" value="Glyco_trans_4-like_N"/>
</dbReference>
<keyword evidence="4" id="KW-0808">Transferase</keyword>
<proteinExistence type="predicted"/>
<dbReference type="PANTHER" id="PTHR12526:SF630">
    <property type="entry name" value="GLYCOSYLTRANSFERASE"/>
    <property type="match status" value="1"/>
</dbReference>
<dbReference type="SUPFAM" id="SSF53756">
    <property type="entry name" value="UDP-Glycosyltransferase/glycogen phosphorylase"/>
    <property type="match status" value="1"/>
</dbReference>
<reference evidence="4 5" key="1">
    <citation type="submission" date="2016-01" db="EMBL/GenBank/DDBJ databases">
        <authorList>
            <person name="Oliw E.H."/>
        </authorList>
    </citation>
    <scope>NUCLEOTIDE SEQUENCE [LARGE SCALE GENOMIC DNA]</scope>
    <source>
        <strain evidence="4">LMG 27134</strain>
    </source>
</reference>
<dbReference type="PANTHER" id="PTHR12526">
    <property type="entry name" value="GLYCOSYLTRANSFERASE"/>
    <property type="match status" value="1"/>
</dbReference>
<accession>A0A158FU73</accession>
<dbReference type="Pfam" id="PF00534">
    <property type="entry name" value="Glycos_transf_1"/>
    <property type="match status" value="1"/>
</dbReference>
<name>A0A158FU73_9BURK</name>
<gene>
    <name evidence="4" type="ORF">AWB69_01638</name>
</gene>
<dbReference type="GO" id="GO:0016757">
    <property type="term" value="F:glycosyltransferase activity"/>
    <property type="evidence" value="ECO:0007669"/>
    <property type="project" value="InterPro"/>
</dbReference>
<evidence type="ECO:0000313" key="4">
    <source>
        <dbReference type="EMBL" id="SAL23375.1"/>
    </source>
</evidence>
<dbReference type="CDD" id="cd03801">
    <property type="entry name" value="GT4_PimA-like"/>
    <property type="match status" value="1"/>
</dbReference>